<dbReference type="HOGENOM" id="CLU_100565_0_0_11"/>
<proteinExistence type="predicted"/>
<keyword evidence="5" id="KW-1185">Reference proteome</keyword>
<organism evidence="4 5">
    <name type="scientific">Mycolicibacterium chubuense (strain NBB4)</name>
    <name type="common">Mycobacterium chubuense</name>
    <dbReference type="NCBI Taxonomy" id="710421"/>
    <lineage>
        <taxon>Bacteria</taxon>
        <taxon>Bacillati</taxon>
        <taxon>Actinomycetota</taxon>
        <taxon>Actinomycetes</taxon>
        <taxon>Mycobacteriales</taxon>
        <taxon>Mycobacteriaceae</taxon>
        <taxon>Mycolicibacterium</taxon>
    </lineage>
</organism>
<feature type="region of interest" description="Disordered" evidence="2">
    <location>
        <begin position="165"/>
        <end position="205"/>
    </location>
</feature>
<evidence type="ECO:0000256" key="2">
    <source>
        <dbReference type="SAM" id="MobiDB-lite"/>
    </source>
</evidence>
<feature type="domain" description="Sulfocyanin-like C-terminal" evidence="3">
    <location>
        <begin position="121"/>
        <end position="238"/>
    </location>
</feature>
<dbReference type="SUPFAM" id="SSF49503">
    <property type="entry name" value="Cupredoxins"/>
    <property type="match status" value="1"/>
</dbReference>
<dbReference type="Proteomes" id="UP000006057">
    <property type="component" value="Chromosome"/>
</dbReference>
<sequence precursor="true">MIIALGAVIVAVACAVALSIGISLRHNRIATGPTYPSGFGTGPGMMRPGSRGPGMTMGPGMMGPVRPADVPSCSAPALPGTVVDVTLTDMHGMMGPGGMRGPGMMGTGRYGYQSPSMGMVGMMRILIDPATVPPGQVSFRVTNAGLLNHELVVLPLAKGQYPGQRAIGPNGKVDEAGSLGEVSRPCGADHGDDNASSDGIAPGASGWTTVSLTPGRYELVCNITGHYWAGMYAELDVSPPK</sequence>
<dbReference type="STRING" id="710421.Mycch_2674"/>
<dbReference type="Gene3D" id="2.60.40.420">
    <property type="entry name" value="Cupredoxins - blue copper proteins"/>
    <property type="match status" value="1"/>
</dbReference>
<reference evidence="4 5" key="1">
    <citation type="submission" date="2012-06" db="EMBL/GenBank/DDBJ databases">
        <title>Complete sequence of chromosome of Mycobacterium chubuense NBB4.</title>
        <authorList>
            <consortium name="US DOE Joint Genome Institute"/>
            <person name="Lucas S."/>
            <person name="Han J."/>
            <person name="Lapidus A."/>
            <person name="Cheng J.-F."/>
            <person name="Goodwin L."/>
            <person name="Pitluck S."/>
            <person name="Peters L."/>
            <person name="Mikhailova N."/>
            <person name="Teshima H."/>
            <person name="Detter J.C."/>
            <person name="Han C."/>
            <person name="Tapia R."/>
            <person name="Land M."/>
            <person name="Hauser L."/>
            <person name="Kyrpides N."/>
            <person name="Ivanova N."/>
            <person name="Pagani I."/>
            <person name="Mattes T."/>
            <person name="Holmes A."/>
            <person name="Rutledge P."/>
            <person name="Paulsen I."/>
            <person name="Coleman N."/>
            <person name="Woyke T."/>
        </authorList>
    </citation>
    <scope>NUCLEOTIDE SEQUENCE [LARGE SCALE GENOMIC DNA]</scope>
    <source>
        <strain evidence="4 5">NBB4</strain>
    </source>
</reference>
<dbReference type="InterPro" id="IPR033138">
    <property type="entry name" value="Cu_oxidase_CS"/>
</dbReference>
<evidence type="ECO:0000313" key="4">
    <source>
        <dbReference type="EMBL" id="AFM17441.1"/>
    </source>
</evidence>
<dbReference type="PATRIC" id="fig|710421.3.peg.2662"/>
<evidence type="ECO:0000313" key="5">
    <source>
        <dbReference type="Proteomes" id="UP000006057"/>
    </source>
</evidence>
<accession>I4BJI4</accession>
<keyword evidence="1" id="KW-0479">Metal-binding</keyword>
<dbReference type="InterPro" id="IPR008972">
    <property type="entry name" value="Cupredoxin"/>
</dbReference>
<dbReference type="AlphaFoldDB" id="I4BJI4"/>
<evidence type="ECO:0000259" key="3">
    <source>
        <dbReference type="Pfam" id="PF06525"/>
    </source>
</evidence>
<dbReference type="PROSITE" id="PS00079">
    <property type="entry name" value="MULTICOPPER_OXIDASE1"/>
    <property type="match status" value="1"/>
</dbReference>
<evidence type="ECO:0000256" key="1">
    <source>
        <dbReference type="ARBA" id="ARBA00022723"/>
    </source>
</evidence>
<dbReference type="InterPro" id="IPR049544">
    <property type="entry name" value="SoxE-like_C"/>
</dbReference>
<dbReference type="eggNOG" id="COG4454">
    <property type="taxonomic scope" value="Bacteria"/>
</dbReference>
<dbReference type="KEGG" id="mcb:Mycch_2674"/>
<gene>
    <name evidence="4" type="ordered locus">Mycch_2674</name>
</gene>
<dbReference type="EMBL" id="CP003053">
    <property type="protein sequence ID" value="AFM17441.1"/>
    <property type="molecule type" value="Genomic_DNA"/>
</dbReference>
<name>I4BJI4_MYCCN</name>
<protein>
    <submittedName>
        <fullName evidence="4">Sulfocyanin (SoxE)</fullName>
    </submittedName>
</protein>
<dbReference type="Pfam" id="PF06525">
    <property type="entry name" value="SoxE"/>
    <property type="match status" value="1"/>
</dbReference>
<dbReference type="GO" id="GO:0046872">
    <property type="term" value="F:metal ion binding"/>
    <property type="evidence" value="ECO:0007669"/>
    <property type="project" value="UniProtKB-KW"/>
</dbReference>